<keyword evidence="2" id="KW-1185">Reference proteome</keyword>
<dbReference type="AlphaFoldDB" id="A0A397I1Z2"/>
<sequence length="110" mass="12925">MVRYRYLLMLKISQLFSSAIYLWNKDTHVPEPVLSKKQIAYTSLPTSSKSVTIWHEQTKCSELAGYRQIEDNFELGLRNRAFLSELDSKEPKDNELERLTMFSTVLMIYV</sequence>
<protein>
    <submittedName>
        <fullName evidence="1">Uncharacterized protein</fullName>
    </submittedName>
</protein>
<name>A0A397I1Z2_9GLOM</name>
<evidence type="ECO:0000313" key="2">
    <source>
        <dbReference type="Proteomes" id="UP000266861"/>
    </source>
</evidence>
<gene>
    <name evidence="1" type="ORF">Glove_281g7</name>
</gene>
<reference evidence="1 2" key="1">
    <citation type="submission" date="2018-08" db="EMBL/GenBank/DDBJ databases">
        <title>Genome and evolution of the arbuscular mycorrhizal fungus Diversispora epigaea (formerly Glomus versiforme) and its bacterial endosymbionts.</title>
        <authorList>
            <person name="Sun X."/>
            <person name="Fei Z."/>
            <person name="Harrison M."/>
        </authorList>
    </citation>
    <scope>NUCLEOTIDE SEQUENCE [LARGE SCALE GENOMIC DNA]</scope>
    <source>
        <strain evidence="1 2">IT104</strain>
    </source>
</reference>
<organism evidence="1 2">
    <name type="scientific">Diversispora epigaea</name>
    <dbReference type="NCBI Taxonomy" id="1348612"/>
    <lineage>
        <taxon>Eukaryota</taxon>
        <taxon>Fungi</taxon>
        <taxon>Fungi incertae sedis</taxon>
        <taxon>Mucoromycota</taxon>
        <taxon>Glomeromycotina</taxon>
        <taxon>Glomeromycetes</taxon>
        <taxon>Diversisporales</taxon>
        <taxon>Diversisporaceae</taxon>
        <taxon>Diversispora</taxon>
    </lineage>
</organism>
<evidence type="ECO:0000313" key="1">
    <source>
        <dbReference type="EMBL" id="RHZ69621.1"/>
    </source>
</evidence>
<accession>A0A397I1Z2</accession>
<dbReference type="EMBL" id="PQFF01000258">
    <property type="protein sequence ID" value="RHZ69621.1"/>
    <property type="molecule type" value="Genomic_DNA"/>
</dbReference>
<dbReference type="Proteomes" id="UP000266861">
    <property type="component" value="Unassembled WGS sequence"/>
</dbReference>
<comment type="caution">
    <text evidence="1">The sequence shown here is derived from an EMBL/GenBank/DDBJ whole genome shotgun (WGS) entry which is preliminary data.</text>
</comment>
<proteinExistence type="predicted"/>